<dbReference type="RefSeq" id="XP_001593570.1">
    <property type="nucleotide sequence ID" value="XM_001593520.1"/>
</dbReference>
<gene>
    <name evidence="1" type="ORF">SS1G_04997</name>
</gene>
<dbReference type="Proteomes" id="UP000001312">
    <property type="component" value="Unassembled WGS sequence"/>
</dbReference>
<dbReference type="AlphaFoldDB" id="A7EI55"/>
<keyword evidence="2" id="KW-1185">Reference proteome</keyword>
<proteinExistence type="predicted"/>
<protein>
    <submittedName>
        <fullName evidence="1">Uncharacterized protein</fullName>
    </submittedName>
</protein>
<organism evidence="1 2">
    <name type="scientific">Sclerotinia sclerotiorum (strain ATCC 18683 / 1980 / Ss-1)</name>
    <name type="common">White mold</name>
    <name type="synonym">Whetzelinia sclerotiorum</name>
    <dbReference type="NCBI Taxonomy" id="665079"/>
    <lineage>
        <taxon>Eukaryota</taxon>
        <taxon>Fungi</taxon>
        <taxon>Dikarya</taxon>
        <taxon>Ascomycota</taxon>
        <taxon>Pezizomycotina</taxon>
        <taxon>Leotiomycetes</taxon>
        <taxon>Helotiales</taxon>
        <taxon>Sclerotiniaceae</taxon>
        <taxon>Sclerotinia</taxon>
    </lineage>
</organism>
<dbReference type="EMBL" id="CH476626">
    <property type="protein sequence ID" value="EDO02521.1"/>
    <property type="molecule type" value="Genomic_DNA"/>
</dbReference>
<sequence length="158" mass="18435">MGILLEIDRNVDCTGKETIRGMSGEEDSGVRQREESYTGRIWSSLGNCWFVNDGKTNGRVVIVVTCRKDTSREVPRSWAPVIFYDFHRLHPIYPFPSVIHPGTKTPKTDKDYEVLQHLDRYNFYPKRHVRRPMKRVKHRSVTVLSNRVRKTFKAASLD</sequence>
<dbReference type="HOGENOM" id="CLU_1670441_0_0_1"/>
<evidence type="ECO:0000313" key="2">
    <source>
        <dbReference type="Proteomes" id="UP000001312"/>
    </source>
</evidence>
<accession>A7EI55</accession>
<dbReference type="GeneID" id="5490235"/>
<dbReference type="InParanoid" id="A7EI55"/>
<name>A7EI55_SCLS1</name>
<evidence type="ECO:0000313" key="1">
    <source>
        <dbReference type="EMBL" id="EDO02521.1"/>
    </source>
</evidence>
<dbReference type="KEGG" id="ssl:SS1G_04997"/>
<reference evidence="2" key="1">
    <citation type="journal article" date="2011" name="PLoS Genet.">
        <title>Genomic analysis of the necrotrophic fungal pathogens Sclerotinia sclerotiorum and Botrytis cinerea.</title>
        <authorList>
            <person name="Amselem J."/>
            <person name="Cuomo C.A."/>
            <person name="van Kan J.A."/>
            <person name="Viaud M."/>
            <person name="Benito E.P."/>
            <person name="Couloux A."/>
            <person name="Coutinho P.M."/>
            <person name="de Vries R.P."/>
            <person name="Dyer P.S."/>
            <person name="Fillinger S."/>
            <person name="Fournier E."/>
            <person name="Gout L."/>
            <person name="Hahn M."/>
            <person name="Kohn L."/>
            <person name="Lapalu N."/>
            <person name="Plummer K.M."/>
            <person name="Pradier J.M."/>
            <person name="Quevillon E."/>
            <person name="Sharon A."/>
            <person name="Simon A."/>
            <person name="ten Have A."/>
            <person name="Tudzynski B."/>
            <person name="Tudzynski P."/>
            <person name="Wincker P."/>
            <person name="Andrew M."/>
            <person name="Anthouard V."/>
            <person name="Beever R.E."/>
            <person name="Beffa R."/>
            <person name="Benoit I."/>
            <person name="Bouzid O."/>
            <person name="Brault B."/>
            <person name="Chen Z."/>
            <person name="Choquer M."/>
            <person name="Collemare J."/>
            <person name="Cotton P."/>
            <person name="Danchin E.G."/>
            <person name="Da Silva C."/>
            <person name="Gautier A."/>
            <person name="Giraud C."/>
            <person name="Giraud T."/>
            <person name="Gonzalez C."/>
            <person name="Grossetete S."/>
            <person name="Guldener U."/>
            <person name="Henrissat B."/>
            <person name="Howlett B.J."/>
            <person name="Kodira C."/>
            <person name="Kretschmer M."/>
            <person name="Lappartient A."/>
            <person name="Leroch M."/>
            <person name="Levis C."/>
            <person name="Mauceli E."/>
            <person name="Neuveglise C."/>
            <person name="Oeser B."/>
            <person name="Pearson M."/>
            <person name="Poulain J."/>
            <person name="Poussereau N."/>
            <person name="Quesneville H."/>
            <person name="Rascle C."/>
            <person name="Schumacher J."/>
            <person name="Segurens B."/>
            <person name="Sexton A."/>
            <person name="Silva E."/>
            <person name="Sirven C."/>
            <person name="Soanes D.M."/>
            <person name="Talbot N.J."/>
            <person name="Templeton M."/>
            <person name="Yandava C."/>
            <person name="Yarden O."/>
            <person name="Zeng Q."/>
            <person name="Rollins J.A."/>
            <person name="Lebrun M.H."/>
            <person name="Dickman M."/>
        </authorList>
    </citation>
    <scope>NUCLEOTIDE SEQUENCE [LARGE SCALE GENOMIC DNA]</scope>
    <source>
        <strain evidence="2">ATCC 18683 / 1980 / Ss-1</strain>
    </source>
</reference>